<dbReference type="EMBL" id="MSSM01000008">
    <property type="protein sequence ID" value="RXT27233.1"/>
    <property type="molecule type" value="Genomic_DNA"/>
</dbReference>
<name>A0A4Q1U713_9LACO</name>
<dbReference type="AlphaFoldDB" id="A0A4Q1U713"/>
<comment type="caution">
    <text evidence="2">The sequence shown here is derived from an EMBL/GenBank/DDBJ whole genome shotgun (WGS) entry which is preliminary data.</text>
</comment>
<evidence type="ECO:0000313" key="3">
    <source>
        <dbReference type="Proteomes" id="UP000290475"/>
    </source>
</evidence>
<gene>
    <name evidence="2" type="ORF">BVJ53_04650</name>
</gene>
<organism evidence="2 3">
    <name type="scientific">Lacticaseibacillus chiayiensis</name>
    <dbReference type="NCBI Taxonomy" id="2100821"/>
    <lineage>
        <taxon>Bacteria</taxon>
        <taxon>Bacillati</taxon>
        <taxon>Bacillota</taxon>
        <taxon>Bacilli</taxon>
        <taxon>Lactobacillales</taxon>
        <taxon>Lactobacillaceae</taxon>
        <taxon>Lacticaseibacillus</taxon>
    </lineage>
</organism>
<reference evidence="2 3" key="1">
    <citation type="submission" date="2017-01" db="EMBL/GenBank/DDBJ databases">
        <title>Lactobacillus chiayiensis sp. nov., a lactic acid bacterium isolated from compost.</title>
        <authorList>
            <person name="Huang C.-H."/>
        </authorList>
    </citation>
    <scope>NUCLEOTIDE SEQUENCE [LARGE SCALE GENOMIC DNA]</scope>
    <source>
        <strain evidence="3">chh01</strain>
    </source>
</reference>
<evidence type="ECO:0000256" key="1">
    <source>
        <dbReference type="SAM" id="Phobius"/>
    </source>
</evidence>
<keyword evidence="1" id="KW-0812">Transmembrane</keyword>
<feature type="transmembrane region" description="Helical" evidence="1">
    <location>
        <begin position="12"/>
        <end position="37"/>
    </location>
</feature>
<protein>
    <submittedName>
        <fullName evidence="2">Uncharacterized protein</fullName>
    </submittedName>
</protein>
<keyword evidence="1" id="KW-0472">Membrane</keyword>
<dbReference type="Proteomes" id="UP000290475">
    <property type="component" value="Unassembled WGS sequence"/>
</dbReference>
<keyword evidence="1" id="KW-1133">Transmembrane helix</keyword>
<proteinExistence type="predicted"/>
<sequence length="70" mass="8277">MSHQTFGNIHKYYLYTLFTQLRFTRIVNVIFLVHFLIMIGRKSRDFSHGMDRPSLNAFLGVFLVRCTFGC</sequence>
<accession>A0A4Q1U713</accession>
<evidence type="ECO:0000313" key="2">
    <source>
        <dbReference type="EMBL" id="RXT27233.1"/>
    </source>
</evidence>